<evidence type="ECO:0000313" key="2">
    <source>
        <dbReference type="EMBL" id="GIY39075.1"/>
    </source>
</evidence>
<proteinExistence type="predicted"/>
<accession>A0AAV4SYH0</accession>
<evidence type="ECO:0000256" key="1">
    <source>
        <dbReference type="SAM" id="MobiDB-lite"/>
    </source>
</evidence>
<name>A0AAV4SYH0_CAEEX</name>
<sequence>MMRVVCSKMPSSWLDARSTSHTNQFYKRSPSARTDYEGGNEDVSSTNPPGYNQSKLEMRVNHKGRGVGSHRLDARSISHTNQFYGEDCYSSSARRDSEVENEDISSTNPRAITQRQVMRGGFTLSGLNRSALTGTGSTVQWKKMNELSRY</sequence>
<dbReference type="Proteomes" id="UP001054945">
    <property type="component" value="Unassembled WGS sequence"/>
</dbReference>
<keyword evidence="3" id="KW-1185">Reference proteome</keyword>
<reference evidence="2 3" key="1">
    <citation type="submission" date="2021-06" db="EMBL/GenBank/DDBJ databases">
        <title>Caerostris extrusa draft genome.</title>
        <authorList>
            <person name="Kono N."/>
            <person name="Arakawa K."/>
        </authorList>
    </citation>
    <scope>NUCLEOTIDE SEQUENCE [LARGE SCALE GENOMIC DNA]</scope>
</reference>
<protein>
    <submittedName>
        <fullName evidence="2">Uncharacterized protein</fullName>
    </submittedName>
</protein>
<feature type="region of interest" description="Disordered" evidence="1">
    <location>
        <begin position="19"/>
        <end position="55"/>
    </location>
</feature>
<gene>
    <name evidence="2" type="ORF">CEXT_163961</name>
</gene>
<dbReference type="EMBL" id="BPLR01010398">
    <property type="protein sequence ID" value="GIY39075.1"/>
    <property type="molecule type" value="Genomic_DNA"/>
</dbReference>
<dbReference type="AlphaFoldDB" id="A0AAV4SYH0"/>
<feature type="compositionally biased region" description="Polar residues" evidence="1">
    <location>
        <begin position="42"/>
        <end position="55"/>
    </location>
</feature>
<comment type="caution">
    <text evidence="2">The sequence shown here is derived from an EMBL/GenBank/DDBJ whole genome shotgun (WGS) entry which is preliminary data.</text>
</comment>
<evidence type="ECO:0000313" key="3">
    <source>
        <dbReference type="Proteomes" id="UP001054945"/>
    </source>
</evidence>
<organism evidence="2 3">
    <name type="scientific">Caerostris extrusa</name>
    <name type="common">Bark spider</name>
    <name type="synonym">Caerostris bankana</name>
    <dbReference type="NCBI Taxonomy" id="172846"/>
    <lineage>
        <taxon>Eukaryota</taxon>
        <taxon>Metazoa</taxon>
        <taxon>Ecdysozoa</taxon>
        <taxon>Arthropoda</taxon>
        <taxon>Chelicerata</taxon>
        <taxon>Arachnida</taxon>
        <taxon>Araneae</taxon>
        <taxon>Araneomorphae</taxon>
        <taxon>Entelegynae</taxon>
        <taxon>Araneoidea</taxon>
        <taxon>Araneidae</taxon>
        <taxon>Caerostris</taxon>
    </lineage>
</organism>